<dbReference type="EMBL" id="CAIJ01000508">
    <property type="protein sequence ID" value="CCI04344.1"/>
    <property type="molecule type" value="Genomic_DNA"/>
</dbReference>
<sequence>MINLILSSSLRGKSQGFSLPPTPCLTFNLLVTPSGFWQFFSQKIRKTLL</sequence>
<name>I4G8T3_MICAE</name>
<gene>
    <name evidence="1" type="ORF">MICAC_5560025</name>
</gene>
<dbReference type="HOGENOM" id="CLU_3137670_0_0_3"/>
<protein>
    <submittedName>
        <fullName evidence="1">Uncharacterized protein</fullName>
    </submittedName>
</protein>
<evidence type="ECO:0000313" key="2">
    <source>
        <dbReference type="Proteomes" id="UP000003480"/>
    </source>
</evidence>
<proteinExistence type="predicted"/>
<accession>I4G8T3</accession>
<organism evidence="1 2">
    <name type="scientific">Microcystis aeruginosa PCC 9443</name>
    <dbReference type="NCBI Taxonomy" id="1160281"/>
    <lineage>
        <taxon>Bacteria</taxon>
        <taxon>Bacillati</taxon>
        <taxon>Cyanobacteriota</taxon>
        <taxon>Cyanophyceae</taxon>
        <taxon>Oscillatoriophycideae</taxon>
        <taxon>Chroococcales</taxon>
        <taxon>Microcystaceae</taxon>
        <taxon>Microcystis</taxon>
    </lineage>
</organism>
<reference evidence="1 2" key="1">
    <citation type="submission" date="2012-04" db="EMBL/GenBank/DDBJ databases">
        <authorList>
            <person name="Genoscope - CEA"/>
        </authorList>
    </citation>
    <scope>NUCLEOTIDE SEQUENCE [LARGE SCALE GENOMIC DNA]</scope>
    <source>
        <strain evidence="1 2">9443</strain>
    </source>
</reference>
<comment type="caution">
    <text evidence="1">The sequence shown here is derived from an EMBL/GenBank/DDBJ whole genome shotgun (WGS) entry which is preliminary data.</text>
</comment>
<evidence type="ECO:0000313" key="1">
    <source>
        <dbReference type="EMBL" id="CCI04344.1"/>
    </source>
</evidence>
<dbReference type="Proteomes" id="UP000003480">
    <property type="component" value="Unassembled WGS sequence"/>
</dbReference>
<dbReference type="AlphaFoldDB" id="I4G8T3"/>